<feature type="region of interest" description="Disordered" evidence="1">
    <location>
        <begin position="64"/>
        <end position="102"/>
    </location>
</feature>
<name>A0A1N7RR09_9BURK</name>
<comment type="caution">
    <text evidence="2">The sequence shown here is derived from an EMBL/GenBank/DDBJ whole genome shotgun (WGS) entry which is preliminary data.</text>
</comment>
<organism evidence="2 3">
    <name type="scientific">Paraburkholderia piptadeniae</name>
    <dbReference type="NCBI Taxonomy" id="1701573"/>
    <lineage>
        <taxon>Bacteria</taxon>
        <taxon>Pseudomonadati</taxon>
        <taxon>Pseudomonadota</taxon>
        <taxon>Betaproteobacteria</taxon>
        <taxon>Burkholderiales</taxon>
        <taxon>Burkholderiaceae</taxon>
        <taxon>Paraburkholderia</taxon>
    </lineage>
</organism>
<proteinExistence type="predicted"/>
<protein>
    <submittedName>
        <fullName evidence="2">Uncharacterized protein</fullName>
    </submittedName>
</protein>
<dbReference type="Proteomes" id="UP000195569">
    <property type="component" value="Unassembled WGS sequence"/>
</dbReference>
<evidence type="ECO:0000256" key="1">
    <source>
        <dbReference type="SAM" id="MobiDB-lite"/>
    </source>
</evidence>
<gene>
    <name evidence="2" type="ORF">BN2476_120045</name>
</gene>
<reference evidence="2" key="1">
    <citation type="submission" date="2016-12" db="EMBL/GenBank/DDBJ databases">
        <authorList>
            <person name="Moulin L."/>
        </authorList>
    </citation>
    <scope>NUCLEOTIDE SEQUENCE [LARGE SCALE GENOMIC DNA]</scope>
    <source>
        <strain evidence="2">STM 7183</strain>
    </source>
</reference>
<sequence length="102" mass="10934">MRDVAPQAGVTRRPSTPTIQSAVLRTQSLERGAVEAAVEAAPLMPAANRAHTAYGLHFDRGERRRWGQRSRAVRRSAGSRVARADAARGARATACNAGCDPR</sequence>
<dbReference type="AlphaFoldDB" id="A0A1N7RR09"/>
<evidence type="ECO:0000313" key="2">
    <source>
        <dbReference type="EMBL" id="SIT37571.1"/>
    </source>
</evidence>
<feature type="compositionally biased region" description="Polar residues" evidence="1">
    <location>
        <begin position="13"/>
        <end position="22"/>
    </location>
</feature>
<keyword evidence="3" id="KW-1185">Reference proteome</keyword>
<evidence type="ECO:0000313" key="3">
    <source>
        <dbReference type="Proteomes" id="UP000195569"/>
    </source>
</evidence>
<feature type="region of interest" description="Disordered" evidence="1">
    <location>
        <begin position="1"/>
        <end position="22"/>
    </location>
</feature>
<dbReference type="EMBL" id="CYGY02000012">
    <property type="protein sequence ID" value="SIT37571.1"/>
    <property type="molecule type" value="Genomic_DNA"/>
</dbReference>
<accession>A0A1N7RR09</accession>